<feature type="chain" id="PRO_5030919529" evidence="2">
    <location>
        <begin position="32"/>
        <end position="186"/>
    </location>
</feature>
<keyword evidence="4" id="KW-1185">Reference proteome</keyword>
<protein>
    <submittedName>
        <fullName evidence="3">Uncharacterized protein</fullName>
    </submittedName>
</protein>
<keyword evidence="2" id="KW-0732">Signal</keyword>
<organism evidence="3 4">
    <name type="scientific">Marilutibacter spongiae</name>
    <dbReference type="NCBI Taxonomy" id="2025720"/>
    <lineage>
        <taxon>Bacteria</taxon>
        <taxon>Pseudomonadati</taxon>
        <taxon>Pseudomonadota</taxon>
        <taxon>Gammaproteobacteria</taxon>
        <taxon>Lysobacterales</taxon>
        <taxon>Lysobacteraceae</taxon>
        <taxon>Marilutibacter</taxon>
    </lineage>
</organism>
<dbReference type="EMBL" id="JACHTF010000012">
    <property type="protein sequence ID" value="MBB1061200.1"/>
    <property type="molecule type" value="Genomic_DNA"/>
</dbReference>
<feature type="signal peptide" evidence="2">
    <location>
        <begin position="1"/>
        <end position="31"/>
    </location>
</feature>
<sequence length="186" mass="20577">MTARRSTRATSRRILPVVLLLVACAFAPAWGQDDWSPRTGDAWVDAWLGDMNRYGASYPDAFIDEIVRYQEAPRALVRELLLDRGWRPGDVYYACGLAAVSGRPCRHVADRWQRDAAGGWGAIAVELGVEPGSAAFMRLKKGFVPSYDRWGRPIRVDDALAREFPGRERMPAPAGNDVGEEAKSGN</sequence>
<name>A0A7W3Y6N1_9GAMM</name>
<feature type="region of interest" description="Disordered" evidence="1">
    <location>
        <begin position="165"/>
        <end position="186"/>
    </location>
</feature>
<proteinExistence type="predicted"/>
<evidence type="ECO:0000256" key="2">
    <source>
        <dbReference type="SAM" id="SignalP"/>
    </source>
</evidence>
<comment type="caution">
    <text evidence="3">The sequence shown here is derived from an EMBL/GenBank/DDBJ whole genome shotgun (WGS) entry which is preliminary data.</text>
</comment>
<dbReference type="RefSeq" id="WP_182687804.1">
    <property type="nucleotide sequence ID" value="NZ_JACHTF010000012.1"/>
</dbReference>
<gene>
    <name evidence="3" type="ORF">H4F98_11540</name>
</gene>
<dbReference type="AlphaFoldDB" id="A0A7W3Y6N1"/>
<evidence type="ECO:0000256" key="1">
    <source>
        <dbReference type="SAM" id="MobiDB-lite"/>
    </source>
</evidence>
<accession>A0A7W3Y6N1</accession>
<evidence type="ECO:0000313" key="3">
    <source>
        <dbReference type="EMBL" id="MBB1061200.1"/>
    </source>
</evidence>
<dbReference type="PROSITE" id="PS51257">
    <property type="entry name" value="PROKAR_LIPOPROTEIN"/>
    <property type="match status" value="1"/>
</dbReference>
<evidence type="ECO:0000313" key="4">
    <source>
        <dbReference type="Proteomes" id="UP000523196"/>
    </source>
</evidence>
<reference evidence="3 4" key="1">
    <citation type="submission" date="2020-08" db="EMBL/GenBank/DDBJ databases">
        <authorList>
            <person name="Xu S."/>
            <person name="Li A."/>
        </authorList>
    </citation>
    <scope>NUCLEOTIDE SEQUENCE [LARGE SCALE GENOMIC DNA]</scope>
    <source>
        <strain evidence="3 4">119BY6-57</strain>
    </source>
</reference>
<dbReference type="Proteomes" id="UP000523196">
    <property type="component" value="Unassembled WGS sequence"/>
</dbReference>